<name>F8PH32_SERL3</name>
<evidence type="ECO:0000259" key="1">
    <source>
        <dbReference type="Pfam" id="PF07727"/>
    </source>
</evidence>
<dbReference type="Proteomes" id="UP000008063">
    <property type="component" value="Unassembled WGS sequence"/>
</dbReference>
<feature type="non-terminal residue" evidence="2">
    <location>
        <position position="1"/>
    </location>
</feature>
<accession>F8PH32</accession>
<proteinExistence type="predicted"/>
<organism evidence="3">
    <name type="scientific">Serpula lacrymans var. lacrymans (strain S7.3)</name>
    <name type="common">Dry rot fungus</name>
    <dbReference type="NCBI Taxonomy" id="936435"/>
    <lineage>
        <taxon>Eukaryota</taxon>
        <taxon>Fungi</taxon>
        <taxon>Dikarya</taxon>
        <taxon>Basidiomycota</taxon>
        <taxon>Agaricomycotina</taxon>
        <taxon>Agaricomycetes</taxon>
        <taxon>Agaricomycetidae</taxon>
        <taxon>Boletales</taxon>
        <taxon>Coniophorineae</taxon>
        <taxon>Serpulaceae</taxon>
        <taxon>Serpula</taxon>
    </lineage>
</organism>
<gene>
    <name evidence="2" type="ORF">SERLA73DRAFT_27352</name>
</gene>
<sequence>QLRQYLATQLKIYGMRQAGCVWNKTLNDAMLSWGFTRLTCKYYIYTCTMPLGTCIATVYVDDFLTI</sequence>
<evidence type="ECO:0000313" key="2">
    <source>
        <dbReference type="EMBL" id="EGO04928.1"/>
    </source>
</evidence>
<dbReference type="InParanoid" id="F8PH32"/>
<reference evidence="3" key="1">
    <citation type="journal article" date="2011" name="Science">
        <title>The plant cell wall-decomposing machinery underlies the functional diversity of forest fungi.</title>
        <authorList>
            <person name="Eastwood D.C."/>
            <person name="Floudas D."/>
            <person name="Binder M."/>
            <person name="Majcherczyk A."/>
            <person name="Schneider P."/>
            <person name="Aerts A."/>
            <person name="Asiegbu F.O."/>
            <person name="Baker S.E."/>
            <person name="Barry K."/>
            <person name="Bendiksby M."/>
            <person name="Blumentritt M."/>
            <person name="Coutinho P.M."/>
            <person name="Cullen D."/>
            <person name="de Vries R.P."/>
            <person name="Gathman A."/>
            <person name="Goodell B."/>
            <person name="Henrissat B."/>
            <person name="Ihrmark K."/>
            <person name="Kauserud H."/>
            <person name="Kohler A."/>
            <person name="LaButti K."/>
            <person name="Lapidus A."/>
            <person name="Lavin J.L."/>
            <person name="Lee Y.-H."/>
            <person name="Lindquist E."/>
            <person name="Lilly W."/>
            <person name="Lucas S."/>
            <person name="Morin E."/>
            <person name="Murat C."/>
            <person name="Oguiza J.A."/>
            <person name="Park J."/>
            <person name="Pisabarro A.G."/>
            <person name="Riley R."/>
            <person name="Rosling A."/>
            <person name="Salamov A."/>
            <person name="Schmidt O."/>
            <person name="Schmutz J."/>
            <person name="Skrede I."/>
            <person name="Stenlid J."/>
            <person name="Wiebenga A."/>
            <person name="Xie X."/>
            <person name="Kuees U."/>
            <person name="Hibbett D.S."/>
            <person name="Hoffmeister D."/>
            <person name="Hoegberg N."/>
            <person name="Martin F."/>
            <person name="Grigoriev I.V."/>
            <person name="Watkinson S.C."/>
        </authorList>
    </citation>
    <scope>NUCLEOTIDE SEQUENCE [LARGE SCALE GENOMIC DNA]</scope>
    <source>
        <strain evidence="3">strain S7.3</strain>
    </source>
</reference>
<dbReference type="AlphaFoldDB" id="F8PH32"/>
<evidence type="ECO:0000313" key="3">
    <source>
        <dbReference type="Proteomes" id="UP000008063"/>
    </source>
</evidence>
<dbReference type="HOGENOM" id="CLU_001650_10_4_1"/>
<dbReference type="InterPro" id="IPR013103">
    <property type="entry name" value="RVT_2"/>
</dbReference>
<dbReference type="OrthoDB" id="2670776at2759"/>
<dbReference type="Pfam" id="PF07727">
    <property type="entry name" value="RVT_2"/>
    <property type="match status" value="1"/>
</dbReference>
<feature type="domain" description="Reverse transcriptase Ty1/copia-type" evidence="1">
    <location>
        <begin position="11"/>
        <end position="64"/>
    </location>
</feature>
<feature type="non-terminal residue" evidence="2">
    <location>
        <position position="66"/>
    </location>
</feature>
<protein>
    <recommendedName>
        <fullName evidence="1">Reverse transcriptase Ty1/copia-type domain-containing protein</fullName>
    </recommendedName>
</protein>
<keyword evidence="3" id="KW-1185">Reference proteome</keyword>
<dbReference type="EMBL" id="GL945474">
    <property type="protein sequence ID" value="EGO04928.1"/>
    <property type="molecule type" value="Genomic_DNA"/>
</dbReference>
<dbReference type="STRING" id="936435.F8PH32"/>